<feature type="transmembrane region" description="Helical" evidence="2">
    <location>
        <begin position="170"/>
        <end position="191"/>
    </location>
</feature>
<name>A0A8H5BRX1_9AGAR</name>
<dbReference type="PANTHER" id="PTHR40465:SF1">
    <property type="entry name" value="DUF6534 DOMAIN-CONTAINING PROTEIN"/>
    <property type="match status" value="1"/>
</dbReference>
<evidence type="ECO:0000313" key="5">
    <source>
        <dbReference type="Proteomes" id="UP000567179"/>
    </source>
</evidence>
<protein>
    <recommendedName>
        <fullName evidence="3">DUF6534 domain-containing protein</fullName>
    </recommendedName>
</protein>
<keyword evidence="2" id="KW-1133">Transmembrane helix</keyword>
<dbReference type="InterPro" id="IPR045339">
    <property type="entry name" value="DUF6534"/>
</dbReference>
<feature type="compositionally biased region" description="Basic and acidic residues" evidence="1">
    <location>
        <begin position="295"/>
        <end position="307"/>
    </location>
</feature>
<dbReference type="Proteomes" id="UP000567179">
    <property type="component" value="Unassembled WGS sequence"/>
</dbReference>
<dbReference type="EMBL" id="JAACJJ010000014">
    <property type="protein sequence ID" value="KAF5327458.1"/>
    <property type="molecule type" value="Genomic_DNA"/>
</dbReference>
<keyword evidence="2" id="KW-0812">Transmembrane</keyword>
<dbReference type="OrthoDB" id="3053835at2759"/>
<proteinExistence type="predicted"/>
<feature type="transmembrane region" description="Helical" evidence="2">
    <location>
        <begin position="30"/>
        <end position="51"/>
    </location>
</feature>
<keyword evidence="2" id="KW-0472">Membrane</keyword>
<feature type="transmembrane region" description="Helical" evidence="2">
    <location>
        <begin position="71"/>
        <end position="91"/>
    </location>
</feature>
<evidence type="ECO:0000313" key="4">
    <source>
        <dbReference type="EMBL" id="KAF5327458.1"/>
    </source>
</evidence>
<feature type="domain" description="DUF6534" evidence="3">
    <location>
        <begin position="145"/>
        <end position="220"/>
    </location>
</feature>
<dbReference type="Pfam" id="PF20152">
    <property type="entry name" value="DUF6534"/>
    <property type="match status" value="1"/>
</dbReference>
<dbReference type="AlphaFoldDB" id="A0A8H5BRX1"/>
<evidence type="ECO:0000256" key="2">
    <source>
        <dbReference type="SAM" id="Phobius"/>
    </source>
</evidence>
<dbReference type="PANTHER" id="PTHR40465">
    <property type="entry name" value="CHROMOSOME 1, WHOLE GENOME SHOTGUN SEQUENCE"/>
    <property type="match status" value="1"/>
</dbReference>
<reference evidence="4 5" key="1">
    <citation type="journal article" date="2020" name="ISME J.">
        <title>Uncovering the hidden diversity of litter-decomposition mechanisms in mushroom-forming fungi.</title>
        <authorList>
            <person name="Floudas D."/>
            <person name="Bentzer J."/>
            <person name="Ahren D."/>
            <person name="Johansson T."/>
            <person name="Persson P."/>
            <person name="Tunlid A."/>
        </authorList>
    </citation>
    <scope>NUCLEOTIDE SEQUENCE [LARGE SCALE GENOMIC DNA]</scope>
    <source>
        <strain evidence="4 5">CBS 101986</strain>
    </source>
</reference>
<feature type="region of interest" description="Disordered" evidence="1">
    <location>
        <begin position="276"/>
        <end position="307"/>
    </location>
</feature>
<accession>A0A8H5BRX1</accession>
<evidence type="ECO:0000259" key="3">
    <source>
        <dbReference type="Pfam" id="PF20152"/>
    </source>
</evidence>
<feature type="region of interest" description="Disordered" evidence="1">
    <location>
        <begin position="225"/>
        <end position="251"/>
    </location>
</feature>
<gene>
    <name evidence="4" type="ORF">D9619_005020</name>
</gene>
<sequence length="307" mass="34210">MLHWGLYGILLTQVYIYHLSFPRDPKIAKAFVYVTFMIETVQTIIITKTAWHVFAVGYGDYSVYDAVEMGWFNIPLIGGTVAFIAQIFYAYRIRLLSRSFIMPAVITFFALLQLSGALASATILERAGQFSHLSVREYAITAGVGSSFLSRSRSKQMSSTQILLRRLITVVIETGVVTATIVTLNLVLSMLPNHIMYYMATSEIIAKVYSNSMLVLLNSRIRFSSAEDEEDHHGPPVCGAARRGEATQRRGTSAIHFPIPPQGIMVSREEMVFSSPKSWLDKTEEDTSATTSIDEVGHEHGKPEVDV</sequence>
<keyword evidence="5" id="KW-1185">Reference proteome</keyword>
<organism evidence="4 5">
    <name type="scientific">Psilocybe cf. subviscida</name>
    <dbReference type="NCBI Taxonomy" id="2480587"/>
    <lineage>
        <taxon>Eukaryota</taxon>
        <taxon>Fungi</taxon>
        <taxon>Dikarya</taxon>
        <taxon>Basidiomycota</taxon>
        <taxon>Agaricomycotina</taxon>
        <taxon>Agaricomycetes</taxon>
        <taxon>Agaricomycetidae</taxon>
        <taxon>Agaricales</taxon>
        <taxon>Agaricineae</taxon>
        <taxon>Strophariaceae</taxon>
        <taxon>Psilocybe</taxon>
    </lineage>
</organism>
<comment type="caution">
    <text evidence="4">The sequence shown here is derived from an EMBL/GenBank/DDBJ whole genome shotgun (WGS) entry which is preliminary data.</text>
</comment>
<feature type="transmembrane region" description="Helical" evidence="2">
    <location>
        <begin position="100"/>
        <end position="124"/>
    </location>
</feature>
<evidence type="ECO:0000256" key="1">
    <source>
        <dbReference type="SAM" id="MobiDB-lite"/>
    </source>
</evidence>